<accession>A0A4Q1JPS5</accession>
<organism evidence="1 2">
    <name type="scientific">Ancylomarina salipaludis</name>
    <dbReference type="NCBI Taxonomy" id="2501299"/>
    <lineage>
        <taxon>Bacteria</taxon>
        <taxon>Pseudomonadati</taxon>
        <taxon>Bacteroidota</taxon>
        <taxon>Bacteroidia</taxon>
        <taxon>Marinilabiliales</taxon>
        <taxon>Marinifilaceae</taxon>
        <taxon>Ancylomarina</taxon>
    </lineage>
</organism>
<dbReference type="InterPro" id="IPR025396">
    <property type="entry name" value="DUF4302"/>
</dbReference>
<dbReference type="EMBL" id="SAXA01000002">
    <property type="protein sequence ID" value="RXQ96724.1"/>
    <property type="molecule type" value="Genomic_DNA"/>
</dbReference>
<proteinExistence type="predicted"/>
<protein>
    <submittedName>
        <fullName evidence="1">DUF4302 domain-containing protein</fullName>
    </submittedName>
</protein>
<evidence type="ECO:0000313" key="2">
    <source>
        <dbReference type="Proteomes" id="UP000289703"/>
    </source>
</evidence>
<gene>
    <name evidence="1" type="ORF">EO244_03595</name>
</gene>
<dbReference type="RefSeq" id="WP_129253004.1">
    <property type="nucleotide sequence ID" value="NZ_SAXA01000002.1"/>
</dbReference>
<dbReference type="Proteomes" id="UP000289703">
    <property type="component" value="Unassembled WGS sequence"/>
</dbReference>
<evidence type="ECO:0000313" key="1">
    <source>
        <dbReference type="EMBL" id="RXQ96724.1"/>
    </source>
</evidence>
<dbReference type="Pfam" id="PF14135">
    <property type="entry name" value="DUF4302"/>
    <property type="match status" value="1"/>
</dbReference>
<reference evidence="1 2" key="1">
    <citation type="submission" date="2019-01" db="EMBL/GenBank/DDBJ databases">
        <title>Ancylomarina salipaludis sp. nov., isolated from a salt marsh.</title>
        <authorList>
            <person name="Yoon J.-H."/>
        </authorList>
    </citation>
    <scope>NUCLEOTIDE SEQUENCE [LARGE SCALE GENOMIC DNA]</scope>
    <source>
        <strain evidence="1 2">SHSM-M15</strain>
    </source>
</reference>
<name>A0A4Q1JPS5_9BACT</name>
<keyword evidence="2" id="KW-1185">Reference proteome</keyword>
<dbReference type="OrthoDB" id="1150854at2"/>
<dbReference type="PROSITE" id="PS51257">
    <property type="entry name" value="PROKAR_LIPOPROTEIN"/>
    <property type="match status" value="1"/>
</dbReference>
<comment type="caution">
    <text evidence="1">The sequence shown here is derived from an EMBL/GenBank/DDBJ whole genome shotgun (WGS) entry which is preliminary data.</text>
</comment>
<dbReference type="AlphaFoldDB" id="A0A4Q1JPS5"/>
<sequence length="469" mass="52636">MKRLLYVFAILAIFSSCSDDFEYVFDKTPTERKAEANAKLNSLLTDSEFGWKTTMILNTDGSDDELPVVGDFFVFKFNKNEGANDGIVTVSSRNGSADSEYAIGQETGTTLRFTTPNEILFWLINPTYDKPSGYGADMEYIFMKEEDGKLYFKGKALDSELVLEKASEQDNDLSVVVESKANFLESNNKNFFFLEITGGVADASEETPLYIQIGNPPYAKYFEEDLKQLFYEFIYVVDGKRTRTDAATYVFTNEGIIFSDPLVIGQDTVSKLVYNETSDEWLIADEGVTGKILPADLPHVVIPGLVDLYIDNFFATELGVMLDPWGSCHGPWKDLLSDNMFNYDVPRLTRIRLVSKYVSPDTGEMLGTGILIVGYEDTDFVFIPLDMEKLAENHIKFTRNGDIVGNIEGAIEKLATDESLNAIFDIVCDEAGWLISCDIIPYDGSLYYDCMFYSVTNPANQIEHMGKVD</sequence>